<dbReference type="PANTHER" id="PTHR24422">
    <property type="entry name" value="CHEMOTAXIS PROTEIN METHYLTRANSFERASE"/>
    <property type="match status" value="1"/>
</dbReference>
<dbReference type="InterPro" id="IPR000673">
    <property type="entry name" value="Sig_transdc_resp-reg_Me-estase"/>
</dbReference>
<dbReference type="Pfam" id="PF13596">
    <property type="entry name" value="PAS_10"/>
    <property type="match status" value="1"/>
</dbReference>
<evidence type="ECO:0000256" key="1">
    <source>
        <dbReference type="PROSITE-ProRule" id="PRU00050"/>
    </source>
</evidence>
<dbReference type="Gene3D" id="3.40.50.150">
    <property type="entry name" value="Vaccinia Virus protein VP39"/>
    <property type="match status" value="1"/>
</dbReference>
<dbReference type="PROSITE" id="PS50123">
    <property type="entry name" value="CHER"/>
    <property type="match status" value="1"/>
</dbReference>
<dbReference type="Pfam" id="PF01739">
    <property type="entry name" value="CheR"/>
    <property type="match status" value="1"/>
</dbReference>
<dbReference type="PANTHER" id="PTHR24422:SF27">
    <property type="entry name" value="PROTEIN-GLUTAMATE O-METHYLTRANSFERASE"/>
    <property type="match status" value="1"/>
</dbReference>
<reference evidence="6 7" key="1">
    <citation type="submission" date="2022-07" db="EMBL/GenBank/DDBJ databases">
        <title>Methylomonas rivi sp. nov., Methylomonas rosea sp. nov., Methylomonas aureus sp. nov. and Methylomonas subterranea sp. nov., four novel methanotrophs isolated from a freshwater creek and the deep terrestrial subsurface.</title>
        <authorList>
            <person name="Abin C."/>
            <person name="Sankaranarayanan K."/>
            <person name="Garner C."/>
            <person name="Sindelar R."/>
            <person name="Kotary K."/>
            <person name="Garner R."/>
            <person name="Barclay S."/>
            <person name="Lawson P."/>
            <person name="Krumholz L."/>
        </authorList>
    </citation>
    <scope>NUCLEOTIDE SEQUENCE [LARGE SCALE GENOMIC DNA]</scope>
    <source>
        <strain evidence="6 7">SURF-2</strain>
    </source>
</reference>
<dbReference type="Proteomes" id="UP001524499">
    <property type="component" value="Unassembled WGS sequence"/>
</dbReference>
<feature type="active site" evidence="1">
    <location>
        <position position="47"/>
    </location>
</feature>
<feature type="domain" description="PAS" evidence="3">
    <location>
        <begin position="975"/>
        <end position="1045"/>
    </location>
</feature>
<dbReference type="InterPro" id="IPR013767">
    <property type="entry name" value="PAS_fold"/>
</dbReference>
<dbReference type="Pfam" id="PF01339">
    <property type="entry name" value="CheB_methylest"/>
    <property type="match status" value="1"/>
</dbReference>
<keyword evidence="7" id="KW-1185">Reference proteome</keyword>
<dbReference type="SUPFAM" id="SSF53335">
    <property type="entry name" value="S-adenosyl-L-methionine-dependent methyltransferases"/>
    <property type="match status" value="1"/>
</dbReference>
<evidence type="ECO:0000259" key="4">
    <source>
        <dbReference type="PROSITE" id="PS50122"/>
    </source>
</evidence>
<sequence>MQQADDKTALPHYVVGIGASAGGLEAIESFFKKMPADSGMAFIVVQHLSPDYKSLMVELLSKHTLMPVLRIEEGMKVEPNHVYLIPPRKNLTMFHGHLLLNNQNHSNELNLPIDIFLRSLAEDAAEFAVGIILSGTGSDGTRGVRAIKEHGGMVMVQDEESAKFDGMPRNAIATGLVDFILPPEDMPKQLLAFVKHPYAVQEASIHSEDSDLTRIFALLRDKHKVDFTFYKPNTIVRRIERRISINQCRDLKEYRNLLEDNSQEVSALFQELLIGVTNFFRDDTVFEEIRGKWLTPLVKSLSNNEIRVWIAGCSTGEEAYSLAIMLAEYREYSGNFFRMKLFATDVDAKAVEKASAGLYPESIAADVPAHLLVKYFSRREDSFQISQAIRESVVFAQHNLIKDPPFTNIHLLSCRNLLIYLQPVLQRKILELFNFSLVKDGLLMLGTSESIGEMVDYFDMVSPKGKIYRARGKYRSLGIGGIDPAPALLTSFRNPPPQSGRHVAGRYQDDKILERFFNALTKDLLPFTMIVNESLEISHIFGDAQRYLSYPSGKLVTDITKLVSKDLAIPIATGARKALKSGESINMSNIKLREKDKVRTLNIHVRLLPGRKNQETLLAILIFEADHHATQEIGFAADNFDINQDAAQRINDLEQELQLTRENLQATVEELETSNEELQATNEELLASNEELQSTNEELQSVNEELYTVNAEHQSKITELTILNNDLDNLFNSTNIGILFLDENLDIRRFTHKLQSLFHIVENDIGRPFFHLTHSIRDIDLEDLIGQVVQKKTILEAEVQNQHGNWYFMRIIPYAVSDRIYSGVILTFVNIDLLKQTQESLRQRSELETQRLASFVNYSLDAITLLDDAGTFITWNRGAELLYGWSAREALQMRFESLVPLDERPHMRRVFDNLQRGEQVAQFDSKRLNRQGEVIDVSVSATLLSSQNDSGRIFSLTERDLRSHLLIDKRHCISCIQKLASLLMDANEAIIIIDFEGFIVAWNKGAESLYGWSQSEAVGMKFESLVPANLREEAREMFQSIVSGKSSYQVTQSQRQTKNRQVINITMIASVLGYQNGDTMLVVTTEKPL</sequence>
<dbReference type="PROSITE" id="PS50112">
    <property type="entry name" value="PAS"/>
    <property type="match status" value="2"/>
</dbReference>
<organism evidence="6 7">
    <name type="scientific">Methylomonas subterranea</name>
    <dbReference type="NCBI Taxonomy" id="2952225"/>
    <lineage>
        <taxon>Bacteria</taxon>
        <taxon>Pseudomonadati</taxon>
        <taxon>Pseudomonadota</taxon>
        <taxon>Gammaproteobacteria</taxon>
        <taxon>Methylococcales</taxon>
        <taxon>Methylococcaceae</taxon>
        <taxon>Methylomonas</taxon>
    </lineage>
</organism>
<dbReference type="CDD" id="cd00130">
    <property type="entry name" value="PAS"/>
    <property type="match status" value="2"/>
</dbReference>
<dbReference type="RefSeq" id="WP_256604379.1">
    <property type="nucleotide sequence ID" value="NZ_JANIBJ010000056.1"/>
</dbReference>
<dbReference type="NCBIfam" id="TIGR00229">
    <property type="entry name" value="sensory_box"/>
    <property type="match status" value="2"/>
</dbReference>
<dbReference type="Gene3D" id="3.30.450.20">
    <property type="entry name" value="PAS domain"/>
    <property type="match status" value="3"/>
</dbReference>
<dbReference type="SMART" id="SM00138">
    <property type="entry name" value="MeTrc"/>
    <property type="match status" value="1"/>
</dbReference>
<dbReference type="CDD" id="cd16434">
    <property type="entry name" value="CheB-CheR_fusion"/>
    <property type="match status" value="1"/>
</dbReference>
<accession>A0ABT1TLT6</accession>
<feature type="domain" description="CheR-type methyltransferase" evidence="5">
    <location>
        <begin position="200"/>
        <end position="473"/>
    </location>
</feature>
<dbReference type="InterPro" id="IPR050903">
    <property type="entry name" value="Bact_Chemotaxis_MeTrfase"/>
</dbReference>
<evidence type="ECO:0000256" key="2">
    <source>
        <dbReference type="SAM" id="Coils"/>
    </source>
</evidence>
<dbReference type="InterPro" id="IPR035909">
    <property type="entry name" value="CheB_C"/>
</dbReference>
<feature type="domain" description="PAS" evidence="3">
    <location>
        <begin position="848"/>
        <end position="918"/>
    </location>
</feature>
<feature type="domain" description="CheB-type methylesterase" evidence="4">
    <location>
        <begin position="11"/>
        <end position="197"/>
    </location>
</feature>
<feature type="coiled-coil region" evidence="2">
    <location>
        <begin position="643"/>
        <end position="712"/>
    </location>
</feature>
<dbReference type="PROSITE" id="PS50122">
    <property type="entry name" value="CHEB"/>
    <property type="match status" value="1"/>
</dbReference>
<dbReference type="SUPFAM" id="SSF47757">
    <property type="entry name" value="Chemotaxis receptor methyltransferase CheR, N-terminal domain"/>
    <property type="match status" value="1"/>
</dbReference>
<evidence type="ECO:0000313" key="6">
    <source>
        <dbReference type="EMBL" id="MCQ8106284.1"/>
    </source>
</evidence>
<dbReference type="InterPro" id="IPR022642">
    <property type="entry name" value="CheR_C"/>
</dbReference>
<dbReference type="InterPro" id="IPR000014">
    <property type="entry name" value="PAS"/>
</dbReference>
<keyword evidence="1" id="KW-0145">Chemotaxis</keyword>
<name>A0ABT1TLT6_9GAMM</name>
<dbReference type="EMBL" id="JANIBJ010000056">
    <property type="protein sequence ID" value="MCQ8106284.1"/>
    <property type="molecule type" value="Genomic_DNA"/>
</dbReference>
<feature type="active site" evidence="1">
    <location>
        <position position="139"/>
    </location>
</feature>
<dbReference type="SUPFAM" id="SSF52738">
    <property type="entry name" value="Methylesterase CheB, C-terminal domain"/>
    <property type="match status" value="1"/>
</dbReference>
<dbReference type="PRINTS" id="PR00996">
    <property type="entry name" value="CHERMTFRASE"/>
</dbReference>
<dbReference type="Pfam" id="PF03705">
    <property type="entry name" value="CheR_N"/>
    <property type="match status" value="1"/>
</dbReference>
<proteinExistence type="predicted"/>
<dbReference type="InterPro" id="IPR035965">
    <property type="entry name" value="PAS-like_dom_sf"/>
</dbReference>
<dbReference type="InterPro" id="IPR022641">
    <property type="entry name" value="CheR_N"/>
</dbReference>
<dbReference type="Pfam" id="PF13426">
    <property type="entry name" value="PAS_9"/>
    <property type="match status" value="1"/>
</dbReference>
<dbReference type="SMART" id="SM00091">
    <property type="entry name" value="PAS"/>
    <property type="match status" value="3"/>
</dbReference>
<dbReference type="InterPro" id="IPR000780">
    <property type="entry name" value="CheR_MeTrfase"/>
</dbReference>
<dbReference type="Pfam" id="PF00989">
    <property type="entry name" value="PAS"/>
    <property type="match status" value="1"/>
</dbReference>
<dbReference type="Gene3D" id="3.40.50.180">
    <property type="entry name" value="Methylesterase CheB, C-terminal domain"/>
    <property type="match status" value="1"/>
</dbReference>
<evidence type="ECO:0000313" key="7">
    <source>
        <dbReference type="Proteomes" id="UP001524499"/>
    </source>
</evidence>
<keyword evidence="2" id="KW-0175">Coiled coil</keyword>
<keyword evidence="1" id="KW-0378">Hydrolase</keyword>
<dbReference type="InterPro" id="IPR029063">
    <property type="entry name" value="SAM-dependent_MTases_sf"/>
</dbReference>
<feature type="active site" evidence="1">
    <location>
        <position position="20"/>
    </location>
</feature>
<dbReference type="SUPFAM" id="SSF55785">
    <property type="entry name" value="PYP-like sensor domain (PAS domain)"/>
    <property type="match status" value="3"/>
</dbReference>
<gene>
    <name evidence="6" type="ORF">NP590_19420</name>
</gene>
<evidence type="ECO:0000259" key="5">
    <source>
        <dbReference type="PROSITE" id="PS50123"/>
    </source>
</evidence>
<protein>
    <submittedName>
        <fullName evidence="6">PAS domain S-box protein</fullName>
    </submittedName>
</protein>
<evidence type="ECO:0000259" key="3">
    <source>
        <dbReference type="PROSITE" id="PS50112"/>
    </source>
</evidence>
<comment type="caution">
    <text evidence="6">The sequence shown here is derived from an EMBL/GenBank/DDBJ whole genome shotgun (WGS) entry which is preliminary data.</text>
</comment>